<organism evidence="1">
    <name type="scientific">Arion vulgaris</name>
    <dbReference type="NCBI Taxonomy" id="1028688"/>
    <lineage>
        <taxon>Eukaryota</taxon>
        <taxon>Metazoa</taxon>
        <taxon>Spiralia</taxon>
        <taxon>Lophotrochozoa</taxon>
        <taxon>Mollusca</taxon>
        <taxon>Gastropoda</taxon>
        <taxon>Heterobranchia</taxon>
        <taxon>Euthyneura</taxon>
        <taxon>Panpulmonata</taxon>
        <taxon>Eupulmonata</taxon>
        <taxon>Stylommatophora</taxon>
        <taxon>Helicina</taxon>
        <taxon>Arionoidea</taxon>
        <taxon>Arionidae</taxon>
        <taxon>Arion</taxon>
    </lineage>
</organism>
<reference evidence="1" key="1">
    <citation type="submission" date="2014-12" db="EMBL/GenBank/DDBJ databases">
        <title>Insight into the proteome of Arion vulgaris.</title>
        <authorList>
            <person name="Aradska J."/>
            <person name="Bulat T."/>
            <person name="Smidak R."/>
            <person name="Sarate P."/>
            <person name="Gangsoo J."/>
            <person name="Sialana F."/>
            <person name="Bilban M."/>
            <person name="Lubec G."/>
        </authorList>
    </citation>
    <scope>NUCLEOTIDE SEQUENCE</scope>
    <source>
        <tissue evidence="1">Skin</tissue>
    </source>
</reference>
<protein>
    <submittedName>
        <fullName evidence="1">Uncharacterized protein</fullName>
    </submittedName>
</protein>
<accession>A0A0B6Z7F8</accession>
<evidence type="ECO:0000313" key="1">
    <source>
        <dbReference type="EMBL" id="CEK63650.1"/>
    </source>
</evidence>
<feature type="non-terminal residue" evidence="1">
    <location>
        <position position="1"/>
    </location>
</feature>
<dbReference type="EMBL" id="HACG01016785">
    <property type="protein sequence ID" value="CEK63650.1"/>
    <property type="molecule type" value="Transcribed_RNA"/>
</dbReference>
<dbReference type="AlphaFoldDB" id="A0A0B6Z7F8"/>
<proteinExistence type="predicted"/>
<name>A0A0B6Z7F8_9EUPU</name>
<sequence>SIFFAVHDSENIRISKNRDNYIKREPDMQSCIKIEPNLQWNLNLSIKTEPQEYSGLYSTHSIIKCEPEHMVSSVLIEGNMPILSAETVDSVLDNECTSSFNNDELLDDFMKYLDSDICFAADLLPCVTQTQEGPATV</sequence>
<gene>
    <name evidence="1" type="primary">ORF49015</name>
</gene>